<keyword evidence="4 10" id="KW-0547">Nucleotide-binding</keyword>
<dbReference type="GO" id="GO:0051301">
    <property type="term" value="P:cell division"/>
    <property type="evidence" value="ECO:0007669"/>
    <property type="project" value="UniProtKB-KW"/>
</dbReference>
<evidence type="ECO:0000256" key="3">
    <source>
        <dbReference type="ARBA" id="ARBA00022618"/>
    </source>
</evidence>
<dbReference type="EC" id="6.3.2.-" evidence="10"/>
<feature type="binding site" evidence="10">
    <location>
        <position position="39"/>
    </location>
    <ligand>
        <name>UDP-N-acetyl-alpha-D-muramoyl-L-alanyl-D-glutamate</name>
        <dbReference type="ChEBI" id="CHEBI:83900"/>
    </ligand>
</feature>
<keyword evidence="7 10" id="KW-0573">Peptidoglycan synthesis</keyword>
<organism evidence="15 16">
    <name type="scientific">Candidatus Thalassospirochaeta sargassi</name>
    <dbReference type="NCBI Taxonomy" id="3119039"/>
    <lineage>
        <taxon>Bacteria</taxon>
        <taxon>Pseudomonadati</taxon>
        <taxon>Spirochaetota</taxon>
        <taxon>Spirochaetia</taxon>
        <taxon>Spirochaetales</taxon>
        <taxon>Spirochaetaceae</taxon>
        <taxon>Candidatus Thalassospirochaeta</taxon>
    </lineage>
</organism>
<feature type="domain" description="Mur ligase N-terminal catalytic" evidence="12">
    <location>
        <begin position="32"/>
        <end position="113"/>
    </location>
</feature>
<feature type="binding site" evidence="10">
    <location>
        <begin position="127"/>
        <end position="133"/>
    </location>
    <ligand>
        <name>ATP</name>
        <dbReference type="ChEBI" id="CHEBI:30616"/>
    </ligand>
</feature>
<keyword evidence="10" id="KW-0963">Cytoplasm</keyword>
<keyword evidence="8 10" id="KW-0131">Cell cycle</keyword>
<evidence type="ECO:0000256" key="8">
    <source>
        <dbReference type="ARBA" id="ARBA00023306"/>
    </source>
</evidence>
<dbReference type="GO" id="GO:0005737">
    <property type="term" value="C:cytoplasm"/>
    <property type="evidence" value="ECO:0007669"/>
    <property type="project" value="UniProtKB-SubCell"/>
</dbReference>
<evidence type="ECO:0000256" key="5">
    <source>
        <dbReference type="ARBA" id="ARBA00022840"/>
    </source>
</evidence>
<dbReference type="NCBIfam" id="NF001126">
    <property type="entry name" value="PRK00139.1-4"/>
    <property type="match status" value="1"/>
</dbReference>
<sequence>MQNNPKKRLSALTGNINIKKTFTKTASEDPDITGIAYDSRAVEPGFLFIALPGIHVDGHNYIEKAVEQGAAAVLYSDPEFDRKIENSAGAQKTAFIRTVNTRTAMAPVAAAFYDRPADKMTTIGVTGTDGKTSTVYCIDQLLELLDRDCGFVSTAACKTASAIEKNPYRQSTPEAVEINMMLSRMLDSGKSYAVIESTSHGLSPLNNRLGEISFDAAVFTNISHEHLEFHGTFERYRDDKANLFRKLRSNGDSTEHSGFGVVNLDDENAQHFINAAAYTAFESNNTAQAPRVYTCSLKNPSADFYAHDIEARTDGSSFSITINTSTNHPGTTTPCTVKISIGLPGLFNIENTLEAFAVVHMLTGTPAQRIAELMPELAAVKGRMKVLDSGQPFTAVVDYAHTPGSFERLFPDMREQTRGRLIAVFGSAGERDVEKRPVQGEIAARYADIIVLTDEDPRGDDAVSILEHIAAGAERAGRETGGRQLGPLKRNENLFLIPDRKSAIRRAFELAEPDDTVIMLGKGHESTIIYADGPIPWDEQTAAEEALAEMGFKK</sequence>
<evidence type="ECO:0000259" key="13">
    <source>
        <dbReference type="Pfam" id="PF02875"/>
    </source>
</evidence>
<dbReference type="InterPro" id="IPR035911">
    <property type="entry name" value="MurE/MurF_N"/>
</dbReference>
<keyword evidence="5 10" id="KW-0067">ATP-binding</keyword>
<comment type="function">
    <text evidence="10">Catalyzes the addition of an amino acid to the nucleotide precursor UDP-N-acetylmuramoyl-L-alanyl-D-glutamate (UMAG) in the biosynthesis of bacterial cell-wall peptidoglycan.</text>
</comment>
<comment type="similarity">
    <text evidence="1 10">Belongs to the MurCDEF family. MurE subfamily.</text>
</comment>
<dbReference type="InterPro" id="IPR004101">
    <property type="entry name" value="Mur_ligase_C"/>
</dbReference>
<feature type="domain" description="Mur ligase central" evidence="14">
    <location>
        <begin position="125"/>
        <end position="359"/>
    </location>
</feature>
<dbReference type="Pfam" id="PF02875">
    <property type="entry name" value="Mur_ligase_C"/>
    <property type="match status" value="1"/>
</dbReference>
<comment type="pathway">
    <text evidence="10 11">Cell wall biogenesis; peptidoglycan biosynthesis.</text>
</comment>
<proteinExistence type="inferred from homology"/>
<feature type="binding site" evidence="10">
    <location>
        <position position="198"/>
    </location>
    <ligand>
        <name>UDP-N-acetyl-alpha-D-muramoyl-L-alanyl-D-glutamate</name>
        <dbReference type="ChEBI" id="CHEBI:83900"/>
    </ligand>
</feature>
<dbReference type="EMBL" id="JAQQAL010000035">
    <property type="protein sequence ID" value="MDC7227836.1"/>
    <property type="molecule type" value="Genomic_DNA"/>
</dbReference>
<accession>A0AAJ1MLG9</accession>
<comment type="caution">
    <text evidence="15">The sequence shown here is derived from an EMBL/GenBank/DDBJ whole genome shotgun (WGS) entry which is preliminary data.</text>
</comment>
<evidence type="ECO:0000256" key="6">
    <source>
        <dbReference type="ARBA" id="ARBA00022960"/>
    </source>
</evidence>
<evidence type="ECO:0000259" key="12">
    <source>
        <dbReference type="Pfam" id="PF01225"/>
    </source>
</evidence>
<dbReference type="Gene3D" id="3.40.1390.10">
    <property type="entry name" value="MurE/MurF, N-terminal domain"/>
    <property type="match status" value="1"/>
</dbReference>
<feature type="binding site" evidence="10">
    <location>
        <position position="208"/>
    </location>
    <ligand>
        <name>UDP-N-acetyl-alpha-D-muramoyl-L-alanyl-D-glutamate</name>
        <dbReference type="ChEBI" id="CHEBI:83900"/>
    </ligand>
</feature>
<feature type="binding site" evidence="10">
    <location>
        <begin position="171"/>
        <end position="172"/>
    </location>
    <ligand>
        <name>UDP-N-acetyl-alpha-D-muramoyl-L-alanyl-D-glutamate</name>
        <dbReference type="ChEBI" id="CHEBI:83900"/>
    </ligand>
</feature>
<dbReference type="Gene3D" id="3.90.190.20">
    <property type="entry name" value="Mur ligase, C-terminal domain"/>
    <property type="match status" value="1"/>
</dbReference>
<comment type="cofactor">
    <cofactor evidence="10">
        <name>Mg(2+)</name>
        <dbReference type="ChEBI" id="CHEBI:18420"/>
    </cofactor>
</comment>
<evidence type="ECO:0000259" key="14">
    <source>
        <dbReference type="Pfam" id="PF08245"/>
    </source>
</evidence>
<evidence type="ECO:0000256" key="10">
    <source>
        <dbReference type="HAMAP-Rule" id="MF_00208"/>
    </source>
</evidence>
<evidence type="ECO:0000313" key="16">
    <source>
        <dbReference type="Proteomes" id="UP001221217"/>
    </source>
</evidence>
<evidence type="ECO:0000256" key="4">
    <source>
        <dbReference type="ARBA" id="ARBA00022741"/>
    </source>
</evidence>
<dbReference type="SUPFAM" id="SSF53623">
    <property type="entry name" value="MurD-like peptide ligases, catalytic domain"/>
    <property type="match status" value="1"/>
</dbReference>
<dbReference type="InterPro" id="IPR005761">
    <property type="entry name" value="UDP-N-AcMur-Glu-dNH2Pim_ligase"/>
</dbReference>
<dbReference type="Pfam" id="PF01225">
    <property type="entry name" value="Mur_ligase"/>
    <property type="match status" value="1"/>
</dbReference>
<protein>
    <recommendedName>
        <fullName evidence="10">UDP-N-acetylmuramyl-tripeptide synthetase</fullName>
        <ecNumber evidence="10">6.3.2.-</ecNumber>
    </recommendedName>
    <alternativeName>
        <fullName evidence="10">UDP-MurNAc-tripeptide synthetase</fullName>
    </alternativeName>
</protein>
<keyword evidence="6 10" id="KW-0133">Cell shape</keyword>
<dbReference type="PANTHER" id="PTHR23135:SF4">
    <property type="entry name" value="UDP-N-ACETYLMURAMOYL-L-ALANYL-D-GLUTAMATE--2,6-DIAMINOPIMELATE LIGASE MURE HOMOLOG, CHLOROPLASTIC"/>
    <property type="match status" value="1"/>
</dbReference>
<dbReference type="HAMAP" id="MF_00208">
    <property type="entry name" value="MurE"/>
    <property type="match status" value="1"/>
</dbReference>
<comment type="PTM">
    <text evidence="10">Carboxylation is probably crucial for Mg(2+) binding and, consequently, for the gamma-phosphate positioning of ATP.</text>
</comment>
<comment type="caution">
    <text evidence="10">Lacks conserved residue(s) required for the propagation of feature annotation.</text>
</comment>
<feature type="modified residue" description="N6-carboxylysine" evidence="10">
    <location>
        <position position="240"/>
    </location>
</feature>
<dbReference type="GO" id="GO:0071555">
    <property type="term" value="P:cell wall organization"/>
    <property type="evidence" value="ECO:0007669"/>
    <property type="project" value="UniProtKB-KW"/>
</dbReference>
<gene>
    <name evidence="10" type="primary">murE</name>
    <name evidence="15" type="ORF">PQJ61_13810</name>
</gene>
<dbReference type="Proteomes" id="UP001221217">
    <property type="component" value="Unassembled WGS sequence"/>
</dbReference>
<dbReference type="InterPro" id="IPR013221">
    <property type="entry name" value="Mur_ligase_cen"/>
</dbReference>
<evidence type="ECO:0000256" key="2">
    <source>
        <dbReference type="ARBA" id="ARBA00022598"/>
    </source>
</evidence>
<dbReference type="InterPro" id="IPR000713">
    <property type="entry name" value="Mur_ligase_N"/>
</dbReference>
<dbReference type="SUPFAM" id="SSF53244">
    <property type="entry name" value="MurD-like peptide ligases, peptide-binding domain"/>
    <property type="match status" value="1"/>
</dbReference>
<keyword evidence="3 10" id="KW-0132">Cell division</keyword>
<keyword evidence="2 10" id="KW-0436">Ligase</keyword>
<evidence type="ECO:0000256" key="7">
    <source>
        <dbReference type="ARBA" id="ARBA00022984"/>
    </source>
</evidence>
<dbReference type="GO" id="GO:0008360">
    <property type="term" value="P:regulation of cell shape"/>
    <property type="evidence" value="ECO:0007669"/>
    <property type="project" value="UniProtKB-KW"/>
</dbReference>
<dbReference type="SUPFAM" id="SSF63418">
    <property type="entry name" value="MurE/MurF N-terminal domain"/>
    <property type="match status" value="1"/>
</dbReference>
<dbReference type="GO" id="GO:0016881">
    <property type="term" value="F:acid-amino acid ligase activity"/>
    <property type="evidence" value="ECO:0007669"/>
    <property type="project" value="UniProtKB-UniRule"/>
</dbReference>
<dbReference type="NCBIfam" id="TIGR01085">
    <property type="entry name" value="murE"/>
    <property type="match status" value="1"/>
</dbReference>
<evidence type="ECO:0000256" key="9">
    <source>
        <dbReference type="ARBA" id="ARBA00023316"/>
    </source>
</evidence>
<evidence type="ECO:0000313" key="15">
    <source>
        <dbReference type="EMBL" id="MDC7227836.1"/>
    </source>
</evidence>
<name>A0AAJ1MLG9_9SPIO</name>
<reference evidence="15 16" key="1">
    <citation type="submission" date="2022-12" db="EMBL/GenBank/DDBJ databases">
        <title>Metagenome assembled genome from gulf of manar.</title>
        <authorList>
            <person name="Kohli P."/>
            <person name="Pk S."/>
            <person name="Venkata Ramana C."/>
            <person name="Sasikala C."/>
        </authorList>
    </citation>
    <scope>NUCLEOTIDE SEQUENCE [LARGE SCALE GENOMIC DNA]</scope>
    <source>
        <strain evidence="15">JB008</strain>
    </source>
</reference>
<dbReference type="Gene3D" id="3.40.1190.10">
    <property type="entry name" value="Mur-like, catalytic domain"/>
    <property type="match status" value="1"/>
</dbReference>
<evidence type="ECO:0000256" key="1">
    <source>
        <dbReference type="ARBA" id="ARBA00005898"/>
    </source>
</evidence>
<dbReference type="Pfam" id="PF08245">
    <property type="entry name" value="Mur_ligase_M"/>
    <property type="match status" value="1"/>
</dbReference>
<feature type="domain" description="Mur ligase C-terminal" evidence="13">
    <location>
        <begin position="382"/>
        <end position="523"/>
    </location>
</feature>
<keyword evidence="10" id="KW-0460">Magnesium</keyword>
<dbReference type="GO" id="GO:0005524">
    <property type="term" value="F:ATP binding"/>
    <property type="evidence" value="ECO:0007669"/>
    <property type="project" value="UniProtKB-UniRule"/>
</dbReference>
<dbReference type="InterPro" id="IPR036565">
    <property type="entry name" value="Mur-like_cat_sf"/>
</dbReference>
<dbReference type="GO" id="GO:0009252">
    <property type="term" value="P:peptidoglycan biosynthetic process"/>
    <property type="evidence" value="ECO:0007669"/>
    <property type="project" value="UniProtKB-UniRule"/>
</dbReference>
<evidence type="ECO:0000256" key="11">
    <source>
        <dbReference type="RuleBase" id="RU004135"/>
    </source>
</evidence>
<dbReference type="InterPro" id="IPR036615">
    <property type="entry name" value="Mur_ligase_C_dom_sf"/>
</dbReference>
<comment type="subcellular location">
    <subcellularLocation>
        <location evidence="10 11">Cytoplasm</location>
    </subcellularLocation>
</comment>
<dbReference type="GO" id="GO:0000287">
    <property type="term" value="F:magnesium ion binding"/>
    <property type="evidence" value="ECO:0007669"/>
    <property type="project" value="UniProtKB-UniRule"/>
</dbReference>
<keyword evidence="9 10" id="KW-0961">Cell wall biogenesis/degradation</keyword>
<dbReference type="PANTHER" id="PTHR23135">
    <property type="entry name" value="MUR LIGASE FAMILY MEMBER"/>
    <property type="match status" value="1"/>
</dbReference>
<dbReference type="AlphaFoldDB" id="A0AAJ1MLG9"/>